<evidence type="ECO:0000256" key="6">
    <source>
        <dbReference type="ARBA" id="ARBA00022618"/>
    </source>
</evidence>
<dbReference type="EMBL" id="JNUR01000018">
    <property type="protein sequence ID" value="KPH50419.1"/>
    <property type="molecule type" value="Genomic_DNA"/>
</dbReference>
<proteinExistence type="inferred from homology"/>
<sequence>MNPSLKVNKINNANANAQATISLEELDKKIDKVTKNAGKNLKIDGFRKGKIPTAVIKARYGKQLESDAQRECVQDLLQDILKELQVEPNALIGDPKITKFDKKDNGIEIEIELSLTPTIPLDKVESCIPEVKIPEVSEEEINKRLEEIADARAPLVGIEDGRRKLKDGEYAKINFEGFIDGEPFEGGKAENYLLKIGSKSFIEGFEEQLIGMKKGEEKEINVTFPENYHAKNLAGKPAIFKVKLQEIQTKGKIEIDDNFAKTLLPEEKEANVALLKEKIKEQLATEKKQELYNNELKGTLIENLHNAIDFDLPTLIVEQEMDLLLRNEFSKLPKEEQEKLAKDSQALKAKREEQRENAQKSVKVTFIIDAIAKRDNIDIHNNEILNTIYYEAMAMRQDPKAVLEYYQNNNLIPAIKMAMLEDRILTNLLNKKAQ</sequence>
<dbReference type="PATRIC" id="fig|35818.10.peg.476"/>
<evidence type="ECO:0000256" key="1">
    <source>
        <dbReference type="ARBA" id="ARBA00000971"/>
    </source>
</evidence>
<dbReference type="InterPro" id="IPR036611">
    <property type="entry name" value="Trigger_fac_ribosome-bd_sf"/>
</dbReference>
<evidence type="ECO:0000256" key="10">
    <source>
        <dbReference type="ARBA" id="ARBA00023306"/>
    </source>
</evidence>
<dbReference type="GO" id="GO:0051083">
    <property type="term" value="P:'de novo' cotranslational protein folding"/>
    <property type="evidence" value="ECO:0007669"/>
    <property type="project" value="TreeGrafter"/>
</dbReference>
<dbReference type="InterPro" id="IPR005215">
    <property type="entry name" value="Trig_fac"/>
</dbReference>
<keyword evidence="7 12" id="KW-0697">Rotamase</keyword>
<dbReference type="GO" id="GO:0043022">
    <property type="term" value="F:ribosome binding"/>
    <property type="evidence" value="ECO:0007669"/>
    <property type="project" value="TreeGrafter"/>
</dbReference>
<dbReference type="GO" id="GO:0043335">
    <property type="term" value="P:protein unfolding"/>
    <property type="evidence" value="ECO:0007669"/>
    <property type="project" value="TreeGrafter"/>
</dbReference>
<evidence type="ECO:0000313" key="17">
    <source>
        <dbReference type="EMBL" id="KPH55585.1"/>
    </source>
</evidence>
<dbReference type="GO" id="GO:0044183">
    <property type="term" value="F:protein folding chaperone"/>
    <property type="evidence" value="ECO:0007669"/>
    <property type="project" value="TreeGrafter"/>
</dbReference>
<comment type="similarity">
    <text evidence="2 12 14">Belongs to the FKBP-type PPIase family. Tig subfamily.</text>
</comment>
<dbReference type="PANTHER" id="PTHR30560">
    <property type="entry name" value="TRIGGER FACTOR CHAPERONE AND PEPTIDYL-PROLYL CIS/TRANS ISOMERASE"/>
    <property type="match status" value="1"/>
</dbReference>
<evidence type="ECO:0000256" key="12">
    <source>
        <dbReference type="HAMAP-Rule" id="MF_00303"/>
    </source>
</evidence>
<evidence type="ECO:0000256" key="7">
    <source>
        <dbReference type="ARBA" id="ARBA00023110"/>
    </source>
</evidence>
<dbReference type="InterPro" id="IPR046357">
    <property type="entry name" value="PPIase_dom_sf"/>
</dbReference>
<comment type="catalytic activity">
    <reaction evidence="1 12 13">
        <text>[protein]-peptidylproline (omega=180) = [protein]-peptidylproline (omega=0)</text>
        <dbReference type="Rhea" id="RHEA:16237"/>
        <dbReference type="Rhea" id="RHEA-COMP:10747"/>
        <dbReference type="Rhea" id="RHEA-COMP:10748"/>
        <dbReference type="ChEBI" id="CHEBI:83833"/>
        <dbReference type="ChEBI" id="CHEBI:83834"/>
        <dbReference type="EC" id="5.2.1.8"/>
    </reaction>
</comment>
<evidence type="ECO:0000256" key="2">
    <source>
        <dbReference type="ARBA" id="ARBA00005464"/>
    </source>
</evidence>
<dbReference type="EMBL" id="JNOC01000035">
    <property type="protein sequence ID" value="KPH55585.1"/>
    <property type="molecule type" value="Genomic_DNA"/>
</dbReference>
<dbReference type="Pfam" id="PF05698">
    <property type="entry name" value="Trigger_C"/>
    <property type="match status" value="1"/>
</dbReference>
<protein>
    <recommendedName>
        <fullName evidence="4 12">Trigger factor</fullName>
        <shortName evidence="12">TF</shortName>
        <ecNumber evidence="3 12">5.2.1.8</ecNumber>
    </recommendedName>
    <alternativeName>
        <fullName evidence="11 12">PPIase</fullName>
    </alternativeName>
</protein>
<dbReference type="GO" id="GO:0003755">
    <property type="term" value="F:peptidyl-prolyl cis-trans isomerase activity"/>
    <property type="evidence" value="ECO:0007669"/>
    <property type="project" value="UniProtKB-UniRule"/>
</dbReference>
<comment type="subcellular location">
    <subcellularLocation>
        <location evidence="12">Cytoplasm</location>
    </subcellularLocation>
    <text evidence="12">About half TF is bound to the ribosome near the polypeptide exit tunnel while the other half is free in the cytoplasm.</text>
</comment>
<dbReference type="Proteomes" id="UP000037997">
    <property type="component" value="Unassembled WGS sequence"/>
</dbReference>
<name>A0A0N0LQR1_9HELI</name>
<evidence type="ECO:0000256" key="14">
    <source>
        <dbReference type="RuleBase" id="RU003914"/>
    </source>
</evidence>
<evidence type="ECO:0000259" key="15">
    <source>
        <dbReference type="PROSITE" id="PS50059"/>
    </source>
</evidence>
<dbReference type="PIRSF" id="PIRSF003095">
    <property type="entry name" value="Trigger_factor"/>
    <property type="match status" value="1"/>
</dbReference>
<keyword evidence="5 12" id="KW-0963">Cytoplasm</keyword>
<keyword evidence="8 12" id="KW-0143">Chaperone</keyword>
<evidence type="ECO:0000256" key="8">
    <source>
        <dbReference type="ARBA" id="ARBA00023186"/>
    </source>
</evidence>
<keyword evidence="10 12" id="KW-0131">Cell cycle</keyword>
<dbReference type="NCBIfam" id="TIGR00115">
    <property type="entry name" value="tig"/>
    <property type="match status" value="1"/>
</dbReference>
<evidence type="ECO:0000256" key="11">
    <source>
        <dbReference type="ARBA" id="ARBA00029986"/>
    </source>
</evidence>
<dbReference type="GeneID" id="93195825"/>
<evidence type="ECO:0000256" key="5">
    <source>
        <dbReference type="ARBA" id="ARBA00022490"/>
    </source>
</evidence>
<dbReference type="PROSITE" id="PS50059">
    <property type="entry name" value="FKBP_PPIASE"/>
    <property type="match status" value="1"/>
</dbReference>
<dbReference type="STRING" id="35818.HPU229336_02275"/>
<dbReference type="Proteomes" id="UP000037800">
    <property type="component" value="Unassembled WGS sequence"/>
</dbReference>
<dbReference type="Gene3D" id="3.10.50.40">
    <property type="match status" value="1"/>
</dbReference>
<evidence type="ECO:0000313" key="19">
    <source>
        <dbReference type="Proteomes" id="UP000037997"/>
    </source>
</evidence>
<dbReference type="InterPro" id="IPR001179">
    <property type="entry name" value="PPIase_FKBP_dom"/>
</dbReference>
<dbReference type="Gene3D" id="3.30.70.1050">
    <property type="entry name" value="Trigger factor ribosome-binding domain"/>
    <property type="match status" value="1"/>
</dbReference>
<dbReference type="RefSeq" id="WP_005021896.1">
    <property type="nucleotide sequence ID" value="NZ_CABKNZ010000042.1"/>
</dbReference>
<keyword evidence="9 12" id="KW-0413">Isomerase</keyword>
<dbReference type="SUPFAM" id="SSF102735">
    <property type="entry name" value="Trigger factor ribosome-binding domain"/>
    <property type="match status" value="1"/>
</dbReference>
<accession>A0A0N0LQR1</accession>
<dbReference type="SUPFAM" id="SSF109998">
    <property type="entry name" value="Triger factor/SurA peptide-binding domain-like"/>
    <property type="match status" value="1"/>
</dbReference>
<evidence type="ECO:0000313" key="18">
    <source>
        <dbReference type="Proteomes" id="UP000037800"/>
    </source>
</evidence>
<dbReference type="Gene3D" id="1.10.3120.10">
    <property type="entry name" value="Trigger factor, C-terminal domain"/>
    <property type="match status" value="1"/>
</dbReference>
<dbReference type="InterPro" id="IPR008880">
    <property type="entry name" value="Trigger_fac_C"/>
</dbReference>
<dbReference type="Pfam" id="PF00254">
    <property type="entry name" value="FKBP_C"/>
    <property type="match status" value="1"/>
</dbReference>
<dbReference type="GO" id="GO:0005737">
    <property type="term" value="C:cytoplasm"/>
    <property type="evidence" value="ECO:0007669"/>
    <property type="project" value="UniProtKB-SubCell"/>
</dbReference>
<reference evidence="18 19" key="1">
    <citation type="submission" date="2014-06" db="EMBL/GenBank/DDBJ databases">
        <title>Helicobacter pullorum isolates in fresh chicken meat - phenotypic and genotypic features.</title>
        <authorList>
            <person name="Borges V."/>
            <person name="Santos A."/>
            <person name="Correia C.B."/>
            <person name="Saraiva M."/>
            <person name="Menard A."/>
            <person name="Vieira L."/>
            <person name="Sampaio D.A."/>
            <person name="Gomes J.P."/>
            <person name="Oleastro M."/>
        </authorList>
    </citation>
    <scope>NUCLEOTIDE SEQUENCE [LARGE SCALE GENOMIC DNA]</scope>
    <source>
        <strain evidence="17 19">229334/12</strain>
        <strain evidence="16 18">229336/12</strain>
    </source>
</reference>
<dbReference type="InterPro" id="IPR027304">
    <property type="entry name" value="Trigger_fact/SurA_dom_sf"/>
</dbReference>
<dbReference type="GO" id="GO:0051301">
    <property type="term" value="P:cell division"/>
    <property type="evidence" value="ECO:0007669"/>
    <property type="project" value="UniProtKB-KW"/>
</dbReference>
<dbReference type="EC" id="5.2.1.8" evidence="3 12"/>
<gene>
    <name evidence="12" type="primary">tig</name>
    <name evidence="17" type="ORF">HPU229334_07075</name>
    <name evidence="16" type="ORF">HPU229336_02275</name>
</gene>
<dbReference type="FunFam" id="3.10.50.40:FF:000001">
    <property type="entry name" value="Trigger factor"/>
    <property type="match status" value="1"/>
</dbReference>
<evidence type="ECO:0000256" key="4">
    <source>
        <dbReference type="ARBA" id="ARBA00016902"/>
    </source>
</evidence>
<evidence type="ECO:0000313" key="16">
    <source>
        <dbReference type="EMBL" id="KPH50419.1"/>
    </source>
</evidence>
<comment type="domain">
    <text evidence="12">Consists of 3 domains; the N-terminus binds the ribosome, the middle domain has PPIase activity, while the C-terminus has intrinsic chaperone activity on its own.</text>
</comment>
<organism evidence="17 19">
    <name type="scientific">Helicobacter pullorum</name>
    <dbReference type="NCBI Taxonomy" id="35818"/>
    <lineage>
        <taxon>Bacteria</taxon>
        <taxon>Pseudomonadati</taxon>
        <taxon>Campylobacterota</taxon>
        <taxon>Epsilonproteobacteria</taxon>
        <taxon>Campylobacterales</taxon>
        <taxon>Helicobacteraceae</taxon>
        <taxon>Helicobacter</taxon>
    </lineage>
</organism>
<comment type="caution">
    <text evidence="17">The sequence shown here is derived from an EMBL/GenBank/DDBJ whole genome shotgun (WGS) entry which is preliminary data.</text>
</comment>
<feature type="domain" description="PPIase FKBP-type" evidence="15">
    <location>
        <begin position="168"/>
        <end position="248"/>
    </location>
</feature>
<dbReference type="AlphaFoldDB" id="A0A0N0LQR1"/>
<dbReference type="GO" id="GO:0015031">
    <property type="term" value="P:protein transport"/>
    <property type="evidence" value="ECO:0007669"/>
    <property type="project" value="UniProtKB-UniRule"/>
</dbReference>
<evidence type="ECO:0000256" key="13">
    <source>
        <dbReference type="PROSITE-ProRule" id="PRU00277"/>
    </source>
</evidence>
<dbReference type="HAMAP" id="MF_00303">
    <property type="entry name" value="Trigger_factor_Tig"/>
    <property type="match status" value="1"/>
</dbReference>
<dbReference type="SUPFAM" id="SSF54534">
    <property type="entry name" value="FKBP-like"/>
    <property type="match status" value="1"/>
</dbReference>
<evidence type="ECO:0000256" key="3">
    <source>
        <dbReference type="ARBA" id="ARBA00013194"/>
    </source>
</evidence>
<dbReference type="PANTHER" id="PTHR30560:SF3">
    <property type="entry name" value="TRIGGER FACTOR-LIKE PROTEIN TIG, CHLOROPLASTIC"/>
    <property type="match status" value="1"/>
</dbReference>
<comment type="function">
    <text evidence="12">Involved in protein export. Acts as a chaperone by maintaining the newly synthesized protein in an open conformation. Functions as a peptidyl-prolyl cis-trans isomerase.</text>
</comment>
<evidence type="ECO:0000256" key="9">
    <source>
        <dbReference type="ARBA" id="ARBA00023235"/>
    </source>
</evidence>
<dbReference type="InterPro" id="IPR008881">
    <property type="entry name" value="Trigger_fac_ribosome-bd_bac"/>
</dbReference>
<dbReference type="Pfam" id="PF05697">
    <property type="entry name" value="Trigger_N"/>
    <property type="match status" value="1"/>
</dbReference>
<keyword evidence="6 12" id="KW-0132">Cell division</keyword>
<dbReference type="InterPro" id="IPR037041">
    <property type="entry name" value="Trigger_fac_C_sf"/>
</dbReference>